<comment type="caution">
    <text evidence="1">The sequence shown here is derived from an EMBL/GenBank/DDBJ whole genome shotgun (WGS) entry which is preliminary data.</text>
</comment>
<organism evidence="1 2">
    <name type="scientific">Dreissena polymorpha</name>
    <name type="common">Zebra mussel</name>
    <name type="synonym">Mytilus polymorpha</name>
    <dbReference type="NCBI Taxonomy" id="45954"/>
    <lineage>
        <taxon>Eukaryota</taxon>
        <taxon>Metazoa</taxon>
        <taxon>Spiralia</taxon>
        <taxon>Lophotrochozoa</taxon>
        <taxon>Mollusca</taxon>
        <taxon>Bivalvia</taxon>
        <taxon>Autobranchia</taxon>
        <taxon>Heteroconchia</taxon>
        <taxon>Euheterodonta</taxon>
        <taxon>Imparidentia</taxon>
        <taxon>Neoheterodontei</taxon>
        <taxon>Myida</taxon>
        <taxon>Dreissenoidea</taxon>
        <taxon>Dreissenidae</taxon>
        <taxon>Dreissena</taxon>
    </lineage>
</organism>
<name>A0A9D4R040_DREPO</name>
<evidence type="ECO:0000313" key="2">
    <source>
        <dbReference type="Proteomes" id="UP000828390"/>
    </source>
</evidence>
<protein>
    <submittedName>
        <fullName evidence="1">Uncharacterized protein</fullName>
    </submittedName>
</protein>
<proteinExistence type="predicted"/>
<reference evidence="1" key="2">
    <citation type="submission" date="2020-11" db="EMBL/GenBank/DDBJ databases">
        <authorList>
            <person name="McCartney M.A."/>
            <person name="Auch B."/>
            <person name="Kono T."/>
            <person name="Mallez S."/>
            <person name="Becker A."/>
            <person name="Gohl D.M."/>
            <person name="Silverstein K.A.T."/>
            <person name="Koren S."/>
            <person name="Bechman K.B."/>
            <person name="Herman A."/>
            <person name="Abrahante J.E."/>
            <person name="Garbe J."/>
        </authorList>
    </citation>
    <scope>NUCLEOTIDE SEQUENCE</scope>
    <source>
        <strain evidence="1">Duluth1</strain>
        <tissue evidence="1">Whole animal</tissue>
    </source>
</reference>
<dbReference type="EMBL" id="JAIWYP010000003">
    <property type="protein sequence ID" value="KAH3850096.1"/>
    <property type="molecule type" value="Genomic_DNA"/>
</dbReference>
<dbReference type="Proteomes" id="UP000828390">
    <property type="component" value="Unassembled WGS sequence"/>
</dbReference>
<evidence type="ECO:0000313" key="1">
    <source>
        <dbReference type="EMBL" id="KAH3850096.1"/>
    </source>
</evidence>
<accession>A0A9D4R040</accession>
<reference evidence="1" key="1">
    <citation type="journal article" date="2019" name="bioRxiv">
        <title>The Genome of the Zebra Mussel, Dreissena polymorpha: A Resource for Invasive Species Research.</title>
        <authorList>
            <person name="McCartney M.A."/>
            <person name="Auch B."/>
            <person name="Kono T."/>
            <person name="Mallez S."/>
            <person name="Zhang Y."/>
            <person name="Obille A."/>
            <person name="Becker A."/>
            <person name="Abrahante J.E."/>
            <person name="Garbe J."/>
            <person name="Badalamenti J.P."/>
            <person name="Herman A."/>
            <person name="Mangelson H."/>
            <person name="Liachko I."/>
            <person name="Sullivan S."/>
            <person name="Sone E.D."/>
            <person name="Koren S."/>
            <person name="Silverstein K.A.T."/>
            <person name="Beckman K.B."/>
            <person name="Gohl D.M."/>
        </authorList>
    </citation>
    <scope>NUCLEOTIDE SEQUENCE</scope>
    <source>
        <strain evidence="1">Duluth1</strain>
        <tissue evidence="1">Whole animal</tissue>
    </source>
</reference>
<dbReference type="AlphaFoldDB" id="A0A9D4R040"/>
<keyword evidence="2" id="KW-1185">Reference proteome</keyword>
<gene>
    <name evidence="1" type="ORF">DPMN_092502</name>
</gene>
<sequence length="50" mass="5611">MAPVYLLTSLDIRAVWSGDALSAKKSRKVSWSPLRTGKPLHKLRNCQGWS</sequence>